<accession>A0A1F7SHT6</accession>
<dbReference type="PROSITE" id="PS51819">
    <property type="entry name" value="VOC"/>
    <property type="match status" value="1"/>
</dbReference>
<dbReference type="STRING" id="1817883.A3G31_07560"/>
<dbReference type="InterPro" id="IPR051785">
    <property type="entry name" value="MMCE/EMCE_epimerase"/>
</dbReference>
<comment type="similarity">
    <text evidence="1">Belongs to the methylmalonyl-CoA epimerase family.</text>
</comment>
<dbReference type="GO" id="GO:0046491">
    <property type="term" value="P:L-methylmalonyl-CoA metabolic process"/>
    <property type="evidence" value="ECO:0007669"/>
    <property type="project" value="TreeGrafter"/>
</dbReference>
<dbReference type="Gene3D" id="3.10.180.10">
    <property type="entry name" value="2,3-Dihydroxybiphenyl 1,2-Dioxygenase, domain 1"/>
    <property type="match status" value="1"/>
</dbReference>
<evidence type="ECO:0000256" key="1">
    <source>
        <dbReference type="ARBA" id="ARBA00009308"/>
    </source>
</evidence>
<dbReference type="InterPro" id="IPR037523">
    <property type="entry name" value="VOC_core"/>
</dbReference>
<feature type="domain" description="VOC" evidence="3">
    <location>
        <begin position="4"/>
        <end position="132"/>
    </location>
</feature>
<dbReference type="NCBIfam" id="TIGR03081">
    <property type="entry name" value="metmalonyl_epim"/>
    <property type="match status" value="1"/>
</dbReference>
<dbReference type="PANTHER" id="PTHR43048">
    <property type="entry name" value="METHYLMALONYL-COA EPIMERASE"/>
    <property type="match status" value="1"/>
</dbReference>
<dbReference type="PANTHER" id="PTHR43048:SF3">
    <property type="entry name" value="METHYLMALONYL-COA EPIMERASE, MITOCHONDRIAL"/>
    <property type="match status" value="1"/>
</dbReference>
<sequence length="134" mass="15068">MLNKINHIGIAVKDLENTKEFYKNILRLNPSNVESVPSQMVNLVFFQIGDTRIEFLVGTSPESPISKFIEKKGEGIHHICFEVDNLRETLSTLRSSGVELIDKEPRTGAHGKLIAFLHPKSTNGILIELTEKNK</sequence>
<dbReference type="SUPFAM" id="SSF54593">
    <property type="entry name" value="Glyoxalase/Bleomycin resistance protein/Dihydroxybiphenyl dioxygenase"/>
    <property type="match status" value="1"/>
</dbReference>
<dbReference type="Proteomes" id="UP000178082">
    <property type="component" value="Unassembled WGS sequence"/>
</dbReference>
<dbReference type="GO" id="GO:0004493">
    <property type="term" value="F:methylmalonyl-CoA epimerase activity"/>
    <property type="evidence" value="ECO:0007669"/>
    <property type="project" value="TreeGrafter"/>
</dbReference>
<evidence type="ECO:0000313" key="4">
    <source>
        <dbReference type="EMBL" id="OGL53352.1"/>
    </source>
</evidence>
<dbReference type="EMBL" id="MGDI01000025">
    <property type="protein sequence ID" value="OGL53352.1"/>
    <property type="molecule type" value="Genomic_DNA"/>
</dbReference>
<organism evidence="4 5">
    <name type="scientific">Candidatus Schekmanbacteria bacterium RIFCSPLOWO2_12_FULL_38_15</name>
    <dbReference type="NCBI Taxonomy" id="1817883"/>
    <lineage>
        <taxon>Bacteria</taxon>
        <taxon>Candidatus Schekmaniibacteriota</taxon>
    </lineage>
</organism>
<dbReference type="InterPro" id="IPR029068">
    <property type="entry name" value="Glyas_Bleomycin-R_OHBP_Dase"/>
</dbReference>
<comment type="caution">
    <text evidence="4">The sequence shown here is derived from an EMBL/GenBank/DDBJ whole genome shotgun (WGS) entry which is preliminary data.</text>
</comment>
<evidence type="ECO:0000313" key="5">
    <source>
        <dbReference type="Proteomes" id="UP000178082"/>
    </source>
</evidence>
<dbReference type="GO" id="GO:0046872">
    <property type="term" value="F:metal ion binding"/>
    <property type="evidence" value="ECO:0007669"/>
    <property type="project" value="UniProtKB-KW"/>
</dbReference>
<evidence type="ECO:0000259" key="3">
    <source>
        <dbReference type="PROSITE" id="PS51819"/>
    </source>
</evidence>
<reference evidence="4 5" key="1">
    <citation type="journal article" date="2016" name="Nat. Commun.">
        <title>Thousands of microbial genomes shed light on interconnected biogeochemical processes in an aquifer system.</title>
        <authorList>
            <person name="Anantharaman K."/>
            <person name="Brown C.T."/>
            <person name="Hug L.A."/>
            <person name="Sharon I."/>
            <person name="Castelle C.J."/>
            <person name="Probst A.J."/>
            <person name="Thomas B.C."/>
            <person name="Singh A."/>
            <person name="Wilkins M.J."/>
            <person name="Karaoz U."/>
            <person name="Brodie E.L."/>
            <person name="Williams K.H."/>
            <person name="Hubbard S.S."/>
            <person name="Banfield J.F."/>
        </authorList>
    </citation>
    <scope>NUCLEOTIDE SEQUENCE [LARGE SCALE GENOMIC DNA]</scope>
</reference>
<dbReference type="AlphaFoldDB" id="A0A1F7SHT6"/>
<dbReference type="Pfam" id="PF13669">
    <property type="entry name" value="Glyoxalase_4"/>
    <property type="match status" value="1"/>
</dbReference>
<gene>
    <name evidence="4" type="ORF">A3G31_07560</name>
</gene>
<dbReference type="InterPro" id="IPR017515">
    <property type="entry name" value="MeMalonyl-CoA_epimerase"/>
</dbReference>
<keyword evidence="2" id="KW-0479">Metal-binding</keyword>
<proteinExistence type="inferred from homology"/>
<evidence type="ECO:0000256" key="2">
    <source>
        <dbReference type="ARBA" id="ARBA00022723"/>
    </source>
</evidence>
<protein>
    <submittedName>
        <fullName evidence="4">Methylmalonyl-CoA epimerase</fullName>
    </submittedName>
</protein>
<dbReference type="CDD" id="cd07249">
    <property type="entry name" value="MMCE"/>
    <property type="match status" value="1"/>
</dbReference>
<name>A0A1F7SHT6_9BACT</name>